<organism evidence="2 3">
    <name type="scientific">Sphingobacterium alimentarium</name>
    <dbReference type="NCBI Taxonomy" id="797292"/>
    <lineage>
        <taxon>Bacteria</taxon>
        <taxon>Pseudomonadati</taxon>
        <taxon>Bacteroidota</taxon>
        <taxon>Sphingobacteriia</taxon>
        <taxon>Sphingobacteriales</taxon>
        <taxon>Sphingobacteriaceae</taxon>
        <taxon>Sphingobacterium</taxon>
    </lineage>
</organism>
<dbReference type="RefSeq" id="WP_132777709.1">
    <property type="nucleotide sequence ID" value="NZ_SMBZ01000020.1"/>
</dbReference>
<reference evidence="2 3" key="1">
    <citation type="submission" date="2019-03" db="EMBL/GenBank/DDBJ databases">
        <title>Genomic Encyclopedia of Type Strains, Phase IV (KMG-IV): sequencing the most valuable type-strain genomes for metagenomic binning, comparative biology and taxonomic classification.</title>
        <authorList>
            <person name="Goeker M."/>
        </authorList>
    </citation>
    <scope>NUCLEOTIDE SEQUENCE [LARGE SCALE GENOMIC DNA]</scope>
    <source>
        <strain evidence="2 3">DSM 22362</strain>
    </source>
</reference>
<dbReference type="Proteomes" id="UP000295197">
    <property type="component" value="Unassembled WGS sequence"/>
</dbReference>
<keyword evidence="3" id="KW-1185">Reference proteome</keyword>
<evidence type="ECO:0000313" key="2">
    <source>
        <dbReference type="EMBL" id="TCV13619.1"/>
    </source>
</evidence>
<dbReference type="InterPro" id="IPR035386">
    <property type="entry name" value="Arm-DNA-bind_5"/>
</dbReference>
<feature type="domain" description="Arm DNA-binding" evidence="1">
    <location>
        <begin position="9"/>
        <end position="96"/>
    </location>
</feature>
<sequence>MSTNYSLLFYLKKPKNYVSGPKPIYMRITVGGIPKEVSTERECDPAKWISKANRAKGTKEDIKTLNSYLDSVEHKVADIHLQMTKKGEDITSESIKLKYLGKDIKRKTLLAVLLEHNGQMEALLGKGFKPNTLKGYKTSLSHIEQYLKTEHECSDIDVRKMDHGFVTGHEFFLRSALACYPRRIPKTPFAAHRASKVGLCPTSACSCDSMIFREGFIWRFVILRFPKEEPIRLHQHYNLHQLSSLIILVIPIIRNDVLQFQDKTKPNK</sequence>
<accession>A0A4R3VT13</accession>
<dbReference type="EMBL" id="SMBZ01000020">
    <property type="protein sequence ID" value="TCV13619.1"/>
    <property type="molecule type" value="Genomic_DNA"/>
</dbReference>
<comment type="caution">
    <text evidence="2">The sequence shown here is derived from an EMBL/GenBank/DDBJ whole genome shotgun (WGS) entry which is preliminary data.</text>
</comment>
<name>A0A4R3VT13_9SPHI</name>
<evidence type="ECO:0000313" key="3">
    <source>
        <dbReference type="Proteomes" id="UP000295197"/>
    </source>
</evidence>
<protein>
    <submittedName>
        <fullName evidence="2">Integrase-like protein</fullName>
    </submittedName>
</protein>
<dbReference type="AlphaFoldDB" id="A0A4R3VT13"/>
<dbReference type="Pfam" id="PF17293">
    <property type="entry name" value="Arm-DNA-bind_5"/>
    <property type="match status" value="1"/>
</dbReference>
<proteinExistence type="predicted"/>
<gene>
    <name evidence="2" type="ORF">EDC17_102036</name>
</gene>
<evidence type="ECO:0000259" key="1">
    <source>
        <dbReference type="Pfam" id="PF17293"/>
    </source>
</evidence>
<dbReference type="OrthoDB" id="892893at2"/>